<organism evidence="3 4">
    <name type="scientific">Anatilimnocola aggregata</name>
    <dbReference type="NCBI Taxonomy" id="2528021"/>
    <lineage>
        <taxon>Bacteria</taxon>
        <taxon>Pseudomonadati</taxon>
        <taxon>Planctomycetota</taxon>
        <taxon>Planctomycetia</taxon>
        <taxon>Pirellulales</taxon>
        <taxon>Pirellulaceae</taxon>
        <taxon>Anatilimnocola</taxon>
    </lineage>
</organism>
<dbReference type="Gene3D" id="2.130.10.10">
    <property type="entry name" value="YVTN repeat-like/Quinoprotein amine dehydrogenase"/>
    <property type="match status" value="2"/>
</dbReference>
<evidence type="ECO:0000259" key="2">
    <source>
        <dbReference type="Pfam" id="PF13360"/>
    </source>
</evidence>
<dbReference type="SUPFAM" id="SSF50998">
    <property type="entry name" value="Quinoprotein alcohol dehydrogenase-like"/>
    <property type="match status" value="1"/>
</dbReference>
<gene>
    <name evidence="3" type="ORF">ETAA8_14950</name>
</gene>
<proteinExistence type="predicted"/>
<dbReference type="InterPro" id="IPR015943">
    <property type="entry name" value="WD40/YVTN_repeat-like_dom_sf"/>
</dbReference>
<dbReference type="InterPro" id="IPR011047">
    <property type="entry name" value="Quinoprotein_ADH-like_sf"/>
</dbReference>
<dbReference type="InterPro" id="IPR002372">
    <property type="entry name" value="PQQ_rpt_dom"/>
</dbReference>
<dbReference type="EMBL" id="CP036274">
    <property type="protein sequence ID" value="QDU26417.1"/>
    <property type="molecule type" value="Genomic_DNA"/>
</dbReference>
<evidence type="ECO:0000313" key="3">
    <source>
        <dbReference type="EMBL" id="QDU26417.1"/>
    </source>
</evidence>
<dbReference type="PANTHER" id="PTHR34512:SF30">
    <property type="entry name" value="OUTER MEMBRANE PROTEIN ASSEMBLY FACTOR BAMB"/>
    <property type="match status" value="1"/>
</dbReference>
<sequence precursor="true">MTKWSLHLSCLAAAILVVGSLSAATAQAPVAQTEPALANLGTRKGGVDWPIFLGPTQDSKSPEKGIITKWTAASPRIVWQRPLGTGYGAPTISQGRLFQFDRFSDQARIYSLNAETGKELWHYDYPTDYSDYFGYNNGPRCSPVVDGNRVYAYGAEGVLTCLAADTGKLIWQVNTQKDFGVVQNFFGVGSTPVVEGDLLLVMVGGSPDWAQTLGALKLDRVEGNGSAIVAFDKFTGKVRYKVSDELASYASLKLATINGRRWCLAFCRGGLLGLEPKTGKVDFNYPWRAKILESVNASMPVVVGDEVFISETYGPGSSLLKVSPGASEVVWKDDDRRRAKAMMTHWNTPVYHEGYLYGSSGRHTENAELRCIEWKTGKVMWSEPGLTRSSLLYVDGHFICQAEYGQLIVLKANPEKYEPVSEIELKQQAAAGPALPGSKLPAAAPGELLKYPCWAAPVLSHGLLYVRGDDQLVCLELIPEKD</sequence>
<dbReference type="PANTHER" id="PTHR34512">
    <property type="entry name" value="CELL SURFACE PROTEIN"/>
    <property type="match status" value="1"/>
</dbReference>
<dbReference type="RefSeq" id="WP_145086945.1">
    <property type="nucleotide sequence ID" value="NZ_CP036274.1"/>
</dbReference>
<feature type="chain" id="PRO_5021937130" evidence="1">
    <location>
        <begin position="24"/>
        <end position="482"/>
    </location>
</feature>
<dbReference type="OrthoDB" id="9815737at2"/>
<dbReference type="AlphaFoldDB" id="A0A517Y845"/>
<dbReference type="Proteomes" id="UP000315017">
    <property type="component" value="Chromosome"/>
</dbReference>
<evidence type="ECO:0000313" key="4">
    <source>
        <dbReference type="Proteomes" id="UP000315017"/>
    </source>
</evidence>
<reference evidence="3 4" key="1">
    <citation type="submission" date="2019-02" db="EMBL/GenBank/DDBJ databases">
        <title>Deep-cultivation of Planctomycetes and their phenomic and genomic characterization uncovers novel biology.</title>
        <authorList>
            <person name="Wiegand S."/>
            <person name="Jogler M."/>
            <person name="Boedeker C."/>
            <person name="Pinto D."/>
            <person name="Vollmers J."/>
            <person name="Rivas-Marin E."/>
            <person name="Kohn T."/>
            <person name="Peeters S.H."/>
            <person name="Heuer A."/>
            <person name="Rast P."/>
            <person name="Oberbeckmann S."/>
            <person name="Bunk B."/>
            <person name="Jeske O."/>
            <person name="Meyerdierks A."/>
            <person name="Storesund J.E."/>
            <person name="Kallscheuer N."/>
            <person name="Luecker S."/>
            <person name="Lage O.M."/>
            <person name="Pohl T."/>
            <person name="Merkel B.J."/>
            <person name="Hornburger P."/>
            <person name="Mueller R.-W."/>
            <person name="Bruemmer F."/>
            <person name="Labrenz M."/>
            <person name="Spormann A.M."/>
            <person name="Op den Camp H."/>
            <person name="Overmann J."/>
            <person name="Amann R."/>
            <person name="Jetten M.S.M."/>
            <person name="Mascher T."/>
            <person name="Medema M.H."/>
            <person name="Devos D.P."/>
            <person name="Kaster A.-K."/>
            <person name="Ovreas L."/>
            <person name="Rohde M."/>
            <person name="Galperin M.Y."/>
            <person name="Jogler C."/>
        </authorList>
    </citation>
    <scope>NUCLEOTIDE SEQUENCE [LARGE SCALE GENOMIC DNA]</scope>
    <source>
        <strain evidence="3 4">ETA_A8</strain>
    </source>
</reference>
<accession>A0A517Y845</accession>
<keyword evidence="1" id="KW-0732">Signal</keyword>
<protein>
    <submittedName>
        <fullName evidence="3">Outer membrane biogenesis protein BamB</fullName>
    </submittedName>
</protein>
<keyword evidence="4" id="KW-1185">Reference proteome</keyword>
<feature type="signal peptide" evidence="1">
    <location>
        <begin position="1"/>
        <end position="23"/>
    </location>
</feature>
<feature type="domain" description="Pyrrolo-quinoline quinone repeat" evidence="2">
    <location>
        <begin position="140"/>
        <end position="382"/>
    </location>
</feature>
<evidence type="ECO:0000256" key="1">
    <source>
        <dbReference type="SAM" id="SignalP"/>
    </source>
</evidence>
<name>A0A517Y845_9BACT</name>
<dbReference type="Pfam" id="PF13360">
    <property type="entry name" value="PQQ_2"/>
    <property type="match status" value="1"/>
</dbReference>
<dbReference type="KEGG" id="aagg:ETAA8_14950"/>